<evidence type="ECO:0000313" key="7">
    <source>
        <dbReference type="EMBL" id="KAF7493709.1"/>
    </source>
</evidence>
<evidence type="ECO:0000256" key="4">
    <source>
        <dbReference type="ARBA" id="ARBA00035223"/>
    </source>
</evidence>
<dbReference type="FunFam" id="3.30.390.110:FF:000002">
    <property type="entry name" value="60S ribosomal protein L28"/>
    <property type="match status" value="1"/>
</dbReference>
<evidence type="ECO:0000259" key="6">
    <source>
        <dbReference type="Pfam" id="PF01778"/>
    </source>
</evidence>
<keyword evidence="2 7" id="KW-0689">Ribosomal protein</keyword>
<accession>A0A834VG35</accession>
<dbReference type="Proteomes" id="UP000070412">
    <property type="component" value="Unassembled WGS sequence"/>
</dbReference>
<keyword evidence="9" id="KW-1185">Reference proteome</keyword>
<dbReference type="EnsemblMetazoa" id="SSS_7889s_mrna">
    <property type="protein sequence ID" value="KAF7493709.1"/>
    <property type="gene ID" value="SSS_7889"/>
</dbReference>
<evidence type="ECO:0000256" key="1">
    <source>
        <dbReference type="ARBA" id="ARBA00007926"/>
    </source>
</evidence>
<dbReference type="AlphaFoldDB" id="A0A834VG35"/>
<feature type="domain" description="Ribosomal eL28/Mak16" evidence="6">
    <location>
        <begin position="11"/>
        <end position="127"/>
    </location>
</feature>
<comment type="similarity">
    <text evidence="1">Belongs to the eukaryotic ribosomal protein eL28 family.</text>
</comment>
<dbReference type="InterPro" id="IPR002672">
    <property type="entry name" value="Ribosomal_eL28"/>
</dbReference>
<dbReference type="Pfam" id="PF01778">
    <property type="entry name" value="Ribosomal_L28e"/>
    <property type="match status" value="1"/>
</dbReference>
<dbReference type="EMBL" id="WVUK01000055">
    <property type="protein sequence ID" value="KAF7493709.1"/>
    <property type="molecule type" value="Genomic_DNA"/>
</dbReference>
<gene>
    <name evidence="7" type="ORF">SSS_7889</name>
</gene>
<reference evidence="8" key="3">
    <citation type="submission" date="2022-06" db="UniProtKB">
        <authorList>
            <consortium name="EnsemblMetazoa"/>
        </authorList>
    </citation>
    <scope>IDENTIFICATION</scope>
</reference>
<name>A0A834VG35_SARSC</name>
<dbReference type="PANTHER" id="PTHR10544">
    <property type="entry name" value="60S RIBOSOMAL PROTEIN L28"/>
    <property type="match status" value="1"/>
</dbReference>
<dbReference type="InterPro" id="IPR029004">
    <property type="entry name" value="Ribosomal_eL28/Mak16"/>
</dbReference>
<evidence type="ECO:0000256" key="5">
    <source>
        <dbReference type="ARBA" id="ARBA00035330"/>
    </source>
</evidence>
<dbReference type="GO" id="GO:0003735">
    <property type="term" value="F:structural constituent of ribosome"/>
    <property type="evidence" value="ECO:0007669"/>
    <property type="project" value="InterPro"/>
</dbReference>
<dbReference type="OrthoDB" id="338850at2759"/>
<reference evidence="9" key="1">
    <citation type="journal article" date="2020" name="PLoS Negl. Trop. Dis.">
        <title>High-quality nuclear genome for Sarcoptes scabiei-A critical resource for a neglected parasite.</title>
        <authorList>
            <person name="Korhonen P.K."/>
            <person name="Gasser R.B."/>
            <person name="Ma G."/>
            <person name="Wang T."/>
            <person name="Stroehlein A.J."/>
            <person name="Young N.D."/>
            <person name="Ang C.S."/>
            <person name="Fernando D.D."/>
            <person name="Lu H.C."/>
            <person name="Taylor S."/>
            <person name="Reynolds S.L."/>
            <person name="Mofiz E."/>
            <person name="Najaraj S.H."/>
            <person name="Gowda H."/>
            <person name="Madugundu A."/>
            <person name="Renuse S."/>
            <person name="Holt D."/>
            <person name="Pandey A."/>
            <person name="Papenfuss A.T."/>
            <person name="Fischer K."/>
        </authorList>
    </citation>
    <scope>NUCLEOTIDE SEQUENCE [LARGE SCALE GENOMIC DNA]</scope>
</reference>
<evidence type="ECO:0000313" key="8">
    <source>
        <dbReference type="EnsemblMetazoa" id="KAF7493709.1"/>
    </source>
</evidence>
<dbReference type="GO" id="GO:0005840">
    <property type="term" value="C:ribosome"/>
    <property type="evidence" value="ECO:0007669"/>
    <property type="project" value="UniProtKB-KW"/>
</dbReference>
<protein>
    <recommendedName>
        <fullName evidence="4">Large ribosomal subunit protein eL28</fullName>
    </recommendedName>
    <alternativeName>
        <fullName evidence="5">60S ribosomal protein L28</fullName>
    </alternativeName>
</protein>
<evidence type="ECO:0000313" key="9">
    <source>
        <dbReference type="Proteomes" id="UP000070412"/>
    </source>
</evidence>
<dbReference type="OMA" id="GKYGQRP"/>
<keyword evidence="3" id="KW-0687">Ribonucleoprotein</keyword>
<proteinExistence type="inferred from homology"/>
<evidence type="ECO:0000256" key="3">
    <source>
        <dbReference type="ARBA" id="ARBA00023274"/>
    </source>
</evidence>
<dbReference type="Gene3D" id="3.30.390.110">
    <property type="match status" value="1"/>
</dbReference>
<organism evidence="7">
    <name type="scientific">Sarcoptes scabiei</name>
    <name type="common">Itch mite</name>
    <name type="synonym">Acarus scabiei</name>
    <dbReference type="NCBI Taxonomy" id="52283"/>
    <lineage>
        <taxon>Eukaryota</taxon>
        <taxon>Metazoa</taxon>
        <taxon>Ecdysozoa</taxon>
        <taxon>Arthropoda</taxon>
        <taxon>Chelicerata</taxon>
        <taxon>Arachnida</taxon>
        <taxon>Acari</taxon>
        <taxon>Acariformes</taxon>
        <taxon>Sarcoptiformes</taxon>
        <taxon>Astigmata</taxon>
        <taxon>Psoroptidia</taxon>
        <taxon>Sarcoptoidea</taxon>
        <taxon>Sarcoptidae</taxon>
        <taxon>Sarcoptinae</taxon>
        <taxon>Sarcoptes</taxon>
    </lineage>
</organism>
<evidence type="ECO:0000256" key="2">
    <source>
        <dbReference type="ARBA" id="ARBA00022980"/>
    </source>
</evidence>
<reference evidence="7" key="2">
    <citation type="submission" date="2020-01" db="EMBL/GenBank/DDBJ databases">
        <authorList>
            <person name="Korhonen P.K.K."/>
            <person name="Guangxu M.G."/>
            <person name="Wang T.W."/>
            <person name="Stroehlein A.J.S."/>
            <person name="Young N.D."/>
            <person name="Ang C.-S.A."/>
            <person name="Fernando D.W.F."/>
            <person name="Lu H.L."/>
            <person name="Taylor S.T."/>
            <person name="Ehtesham M.E.M."/>
            <person name="Najaraj S.H.N."/>
            <person name="Harsha G.H.G."/>
            <person name="Madugundu A.M."/>
            <person name="Renuse S.R."/>
            <person name="Holt D.H."/>
            <person name="Pandey A.P."/>
            <person name="Papenfuss A.P."/>
            <person name="Gasser R.B.G."/>
            <person name="Fischer K.F."/>
        </authorList>
    </citation>
    <scope>NUCLEOTIDE SEQUENCE</scope>
    <source>
        <strain evidence="7">SSS_KF_BRIS2020</strain>
    </source>
</reference>
<dbReference type="GO" id="GO:1990904">
    <property type="term" value="C:ribonucleoprotein complex"/>
    <property type="evidence" value="ECO:0007669"/>
    <property type="project" value="UniProtKB-KW"/>
</dbReference>
<sequence length="142" mass="16507">MVQGVSTSTDLNWLITRNSSCFLMKRRGVNHHFSTDPMNPKGIYKPRLQGTIQRRALTVQENPNGKGVLMVYKKKGNQNKPVKALNRVVMKRNARRTLRNIKQFVNKQNYRQDLKNVTLRRASALLRAQRMKNKKSKSSKKE</sequence>
<dbReference type="GO" id="GO:0006412">
    <property type="term" value="P:translation"/>
    <property type="evidence" value="ECO:0007669"/>
    <property type="project" value="InterPro"/>
</dbReference>